<gene>
    <name evidence="1" type="ORF">MENT_LOCUS29932</name>
</gene>
<evidence type="ECO:0000313" key="1">
    <source>
        <dbReference type="EMBL" id="CAD2178021.1"/>
    </source>
</evidence>
<protein>
    <submittedName>
        <fullName evidence="1">Uncharacterized protein</fullName>
    </submittedName>
</protein>
<dbReference type="EMBL" id="CAJEWN010000310">
    <property type="protein sequence ID" value="CAD2178021.1"/>
    <property type="molecule type" value="Genomic_DNA"/>
</dbReference>
<accession>A0A6V7VV09</accession>
<organism evidence="1 2">
    <name type="scientific">Meloidogyne enterolobii</name>
    <name type="common">Root-knot nematode worm</name>
    <name type="synonym">Meloidogyne mayaguensis</name>
    <dbReference type="NCBI Taxonomy" id="390850"/>
    <lineage>
        <taxon>Eukaryota</taxon>
        <taxon>Metazoa</taxon>
        <taxon>Ecdysozoa</taxon>
        <taxon>Nematoda</taxon>
        <taxon>Chromadorea</taxon>
        <taxon>Rhabditida</taxon>
        <taxon>Tylenchina</taxon>
        <taxon>Tylenchomorpha</taxon>
        <taxon>Tylenchoidea</taxon>
        <taxon>Meloidogynidae</taxon>
        <taxon>Meloidogyninae</taxon>
        <taxon>Meloidogyne</taxon>
    </lineage>
</organism>
<reference evidence="1 2" key="1">
    <citation type="submission" date="2020-08" db="EMBL/GenBank/DDBJ databases">
        <authorList>
            <person name="Koutsovoulos G."/>
            <person name="Danchin GJ E."/>
        </authorList>
    </citation>
    <scope>NUCLEOTIDE SEQUENCE [LARGE SCALE GENOMIC DNA]</scope>
</reference>
<dbReference type="AlphaFoldDB" id="A0A6V7VV09"/>
<evidence type="ECO:0000313" key="2">
    <source>
        <dbReference type="Proteomes" id="UP000580250"/>
    </source>
</evidence>
<name>A0A6V7VV09_MELEN</name>
<proteinExistence type="predicted"/>
<dbReference type="Proteomes" id="UP000580250">
    <property type="component" value="Unassembled WGS sequence"/>
</dbReference>
<sequence length="47" mass="5675">MAGKNVREVNVQLYQLLQYLQIHQKIALPQYKTKIKFLKNYQQKVLL</sequence>
<comment type="caution">
    <text evidence="1">The sequence shown here is derived from an EMBL/GenBank/DDBJ whole genome shotgun (WGS) entry which is preliminary data.</text>
</comment>